<dbReference type="PRINTS" id="PR01021">
    <property type="entry name" value="OMPADOMAIN"/>
</dbReference>
<keyword evidence="3" id="KW-0998">Cell outer membrane</keyword>
<feature type="domain" description="OmpA-like" evidence="6">
    <location>
        <begin position="61"/>
        <end position="176"/>
    </location>
</feature>
<dbReference type="InterPro" id="IPR006664">
    <property type="entry name" value="OMP_bac"/>
</dbReference>
<feature type="chain" id="PRO_5047228899" evidence="5">
    <location>
        <begin position="27"/>
        <end position="176"/>
    </location>
</feature>
<proteinExistence type="predicted"/>
<dbReference type="Proteomes" id="UP001629953">
    <property type="component" value="Unassembled WGS sequence"/>
</dbReference>
<dbReference type="PRINTS" id="PR01023">
    <property type="entry name" value="NAFLGMOTY"/>
</dbReference>
<dbReference type="InterPro" id="IPR006665">
    <property type="entry name" value="OmpA-like"/>
</dbReference>
<dbReference type="PROSITE" id="PS51123">
    <property type="entry name" value="OMPA_2"/>
    <property type="match status" value="1"/>
</dbReference>
<evidence type="ECO:0000256" key="1">
    <source>
        <dbReference type="ARBA" id="ARBA00004442"/>
    </source>
</evidence>
<comment type="caution">
    <text evidence="7">The sequence shown here is derived from an EMBL/GenBank/DDBJ whole genome shotgun (WGS) entry which is preliminary data.</text>
</comment>
<comment type="subcellular location">
    <subcellularLocation>
        <location evidence="1">Cell outer membrane</location>
    </subcellularLocation>
</comment>
<dbReference type="SUPFAM" id="SSF103088">
    <property type="entry name" value="OmpA-like"/>
    <property type="match status" value="1"/>
</dbReference>
<sequence>MDRINFKNKLSLLLCLASLAPSMSFAADCTIPSASSYRVGVTHNGYLVKELDSQKGILEQGTCQRSDVSYIVHFSFDQATLNSEQKQHIQQLVKQLQLTQEPVQLEIVGYTDSRGSIAYNQRLGKARASAVRHYLEHLGVVGSRVMIHSEGELQPVASNTTSTGRALNRRAVITTK</sequence>
<evidence type="ECO:0000256" key="2">
    <source>
        <dbReference type="ARBA" id="ARBA00023136"/>
    </source>
</evidence>
<name>A0ABW9G365_9GAMM</name>
<dbReference type="InterPro" id="IPR036737">
    <property type="entry name" value="OmpA-like_sf"/>
</dbReference>
<evidence type="ECO:0000256" key="4">
    <source>
        <dbReference type="PROSITE-ProRule" id="PRU00473"/>
    </source>
</evidence>
<feature type="signal peptide" evidence="5">
    <location>
        <begin position="1"/>
        <end position="26"/>
    </location>
</feature>
<dbReference type="Pfam" id="PF00691">
    <property type="entry name" value="OmpA"/>
    <property type="match status" value="1"/>
</dbReference>
<evidence type="ECO:0000259" key="6">
    <source>
        <dbReference type="PROSITE" id="PS51123"/>
    </source>
</evidence>
<protein>
    <submittedName>
        <fullName evidence="7">OmpA family protein</fullName>
    </submittedName>
</protein>
<dbReference type="RefSeq" id="WP_408621807.1">
    <property type="nucleotide sequence ID" value="NZ_JBEQCT010000001.1"/>
</dbReference>
<dbReference type="PANTHER" id="PTHR30329">
    <property type="entry name" value="STATOR ELEMENT OF FLAGELLAR MOTOR COMPLEX"/>
    <property type="match status" value="1"/>
</dbReference>
<organism evidence="7 8">
    <name type="scientific">Celerinatantimonas yamalensis</name>
    <dbReference type="NCBI Taxonomy" id="559956"/>
    <lineage>
        <taxon>Bacteria</taxon>
        <taxon>Pseudomonadati</taxon>
        <taxon>Pseudomonadota</taxon>
        <taxon>Gammaproteobacteria</taxon>
        <taxon>Celerinatantimonadaceae</taxon>
        <taxon>Celerinatantimonas</taxon>
    </lineage>
</organism>
<evidence type="ECO:0000313" key="7">
    <source>
        <dbReference type="EMBL" id="MFM2483655.1"/>
    </source>
</evidence>
<gene>
    <name evidence="7" type="ORF">ABUE30_00940</name>
</gene>
<reference evidence="7 8" key="1">
    <citation type="journal article" date="2013" name="Int. J. Syst. Evol. Microbiol.">
        <title>Celerinatantimonas yamalensis sp. nov., a cold-adapted diazotrophic bacterium from a cold permafrost brine.</title>
        <authorList>
            <person name="Shcherbakova V."/>
            <person name="Chuvilskaya N."/>
            <person name="Rivkina E."/>
            <person name="Demidov N."/>
            <person name="Uchaeva V."/>
            <person name="Suetin S."/>
            <person name="Suzina N."/>
            <person name="Gilichinsky D."/>
        </authorList>
    </citation>
    <scope>NUCLEOTIDE SEQUENCE [LARGE SCALE GENOMIC DNA]</scope>
    <source>
        <strain evidence="7 8">C7</strain>
    </source>
</reference>
<dbReference type="PANTHER" id="PTHR30329:SF21">
    <property type="entry name" value="LIPOPROTEIN YIAD-RELATED"/>
    <property type="match status" value="1"/>
</dbReference>
<keyword evidence="2 4" id="KW-0472">Membrane</keyword>
<dbReference type="CDD" id="cd07185">
    <property type="entry name" value="OmpA_C-like"/>
    <property type="match status" value="1"/>
</dbReference>
<dbReference type="InterPro" id="IPR050330">
    <property type="entry name" value="Bact_OuterMem_StrucFunc"/>
</dbReference>
<evidence type="ECO:0000256" key="5">
    <source>
        <dbReference type="SAM" id="SignalP"/>
    </source>
</evidence>
<evidence type="ECO:0000313" key="8">
    <source>
        <dbReference type="Proteomes" id="UP001629953"/>
    </source>
</evidence>
<dbReference type="Gene3D" id="3.30.1330.60">
    <property type="entry name" value="OmpA-like domain"/>
    <property type="match status" value="1"/>
</dbReference>
<dbReference type="EMBL" id="JBEQCT010000001">
    <property type="protein sequence ID" value="MFM2483655.1"/>
    <property type="molecule type" value="Genomic_DNA"/>
</dbReference>
<evidence type="ECO:0000256" key="3">
    <source>
        <dbReference type="ARBA" id="ARBA00023237"/>
    </source>
</evidence>
<keyword evidence="8" id="KW-1185">Reference proteome</keyword>
<keyword evidence="5" id="KW-0732">Signal</keyword>
<accession>A0ABW9G365</accession>